<evidence type="ECO:0000256" key="1">
    <source>
        <dbReference type="ARBA" id="ARBA00022737"/>
    </source>
</evidence>
<dbReference type="KEGG" id="foc:113206103"/>
<dbReference type="InterPro" id="IPR036770">
    <property type="entry name" value="Ankyrin_rpt-contain_sf"/>
</dbReference>
<keyword evidence="1" id="KW-0677">Repeat</keyword>
<feature type="repeat" description="ANK" evidence="3">
    <location>
        <begin position="1144"/>
        <end position="1165"/>
    </location>
</feature>
<protein>
    <submittedName>
        <fullName evidence="6">Uncharacterized protein LOC113206103</fullName>
    </submittedName>
</protein>
<dbReference type="PROSITE" id="PS50088">
    <property type="entry name" value="ANK_REPEAT"/>
    <property type="match status" value="4"/>
</dbReference>
<evidence type="ECO:0000256" key="2">
    <source>
        <dbReference type="ARBA" id="ARBA00023043"/>
    </source>
</evidence>
<dbReference type="PANTHER" id="PTHR24178">
    <property type="entry name" value="MOLTING PROTEIN MLT-4"/>
    <property type="match status" value="1"/>
</dbReference>
<evidence type="ECO:0000256" key="4">
    <source>
        <dbReference type="SAM" id="MobiDB-lite"/>
    </source>
</evidence>
<dbReference type="PANTHER" id="PTHR24178:SF41">
    <property type="entry name" value="ANKYRIN-2 ISOFORM X1"/>
    <property type="match status" value="1"/>
</dbReference>
<dbReference type="SMART" id="SM00248">
    <property type="entry name" value="ANK"/>
    <property type="match status" value="12"/>
</dbReference>
<dbReference type="OrthoDB" id="7696926at2759"/>
<dbReference type="SUPFAM" id="SSF48403">
    <property type="entry name" value="Ankyrin repeat"/>
    <property type="match status" value="2"/>
</dbReference>
<dbReference type="InterPro" id="IPR002110">
    <property type="entry name" value="Ankyrin_rpt"/>
</dbReference>
<evidence type="ECO:0000313" key="6">
    <source>
        <dbReference type="RefSeq" id="XP_052120526.1"/>
    </source>
</evidence>
<dbReference type="Gene3D" id="1.25.40.20">
    <property type="entry name" value="Ankyrin repeat-containing domain"/>
    <property type="match status" value="3"/>
</dbReference>
<organism evidence="5 6">
    <name type="scientific">Frankliniella occidentalis</name>
    <name type="common">Western flower thrips</name>
    <name type="synonym">Euthrips occidentalis</name>
    <dbReference type="NCBI Taxonomy" id="133901"/>
    <lineage>
        <taxon>Eukaryota</taxon>
        <taxon>Metazoa</taxon>
        <taxon>Ecdysozoa</taxon>
        <taxon>Arthropoda</taxon>
        <taxon>Hexapoda</taxon>
        <taxon>Insecta</taxon>
        <taxon>Pterygota</taxon>
        <taxon>Neoptera</taxon>
        <taxon>Paraneoptera</taxon>
        <taxon>Thysanoptera</taxon>
        <taxon>Terebrantia</taxon>
        <taxon>Thripoidea</taxon>
        <taxon>Thripidae</taxon>
        <taxon>Frankliniella</taxon>
    </lineage>
</organism>
<evidence type="ECO:0000313" key="5">
    <source>
        <dbReference type="Proteomes" id="UP000504606"/>
    </source>
</evidence>
<feature type="repeat" description="ANK" evidence="3">
    <location>
        <begin position="838"/>
        <end position="870"/>
    </location>
</feature>
<keyword evidence="5" id="KW-1185">Reference proteome</keyword>
<feature type="region of interest" description="Disordered" evidence="4">
    <location>
        <begin position="139"/>
        <end position="164"/>
    </location>
</feature>
<dbReference type="GeneID" id="113206103"/>
<dbReference type="Proteomes" id="UP000504606">
    <property type="component" value="Unplaced"/>
</dbReference>
<keyword evidence="2 3" id="KW-0040">ANK repeat</keyword>
<dbReference type="Pfam" id="PF12796">
    <property type="entry name" value="Ank_2"/>
    <property type="match status" value="3"/>
</dbReference>
<dbReference type="PRINTS" id="PR01415">
    <property type="entry name" value="ANKYRIN"/>
</dbReference>
<accession>A0A9C6WSV5</accession>
<dbReference type="RefSeq" id="XP_052120526.1">
    <property type="nucleotide sequence ID" value="XM_052264566.1"/>
</dbReference>
<gene>
    <name evidence="6" type="primary">LOC113206103</name>
</gene>
<feature type="repeat" description="ANK" evidence="3">
    <location>
        <begin position="1078"/>
        <end position="1106"/>
    </location>
</feature>
<reference evidence="6" key="1">
    <citation type="submission" date="2025-08" db="UniProtKB">
        <authorList>
            <consortium name="RefSeq"/>
        </authorList>
    </citation>
    <scope>IDENTIFICATION</scope>
    <source>
        <tissue evidence="6">Whole organism</tissue>
    </source>
</reference>
<feature type="repeat" description="ANK" evidence="3">
    <location>
        <begin position="1109"/>
        <end position="1141"/>
    </location>
</feature>
<proteinExistence type="predicted"/>
<sequence length="1429" mass="161443">MDEDDPHARKQYEDTFLRRFSGLQTRFKKNVTSVEKNNWTADHIALRRATLFLLRTQTFNQFSPESISASVPLKERREWMLNLERGISEGWSSAKALGLSLSKTDEACVLQNLVKLRSDISYVEQEEMSGFVAQYPEDGVPKHKNKMGSKLSTNEGSGSSGGTQSADWYREEISDVINSVITRAQMLKERLEEASDKSVDDEIVTLTKYLLMAIRTAKIRLKATYVHVPWEEMEFFLVAFVESQTKLDTWSFLVATVERTHCHLLMFITEVNSLLEYCATNNVKELHQLPNVSRSLFITTSVKMFWRQLYDDCAVLRDLQSLLAIDKVLGTAIEVLDKNEQQWTDHGFLVLRRALFVAGEKMKNTWESPNLSERYQQAIIHLAPNGVNRILRSVRDGFAHGKGHSLENLREGTRRAEMREELRSVRGAISVLVIDAEWELLLKFYDHKQLNESDVTRAELCCFDFKDTKDEIPVYTKVLAEMSRTLKEGGGSVELYMTWEGLKKDIHDLNKLQGEYVNRRKKYILGATREKSVSLTYYSRHLEFHRLLGCSFSDLPPWSPAVEAFRSYMSYRTSDALSELIQLPSNYNVPDSRRRDDYKCAADSLKKLITPSRTHASEAVDSLIIEGGLQIVGSSWFSGIASKHHQANKQEKGKVQKIQNLSQQPISDIFWPVLYGKRLRNYLNHGDRFIDVCFTPSEELRAMGMVLNIKQDHVVLPPCRPKKDSDEENERILKLTRLKCEMFRFAEKGEFENICLAVEKGADFAGRDVRLRGLLHVVAERGHVQVLRYLLRLREVQIELQEGSLDWNGRNALHYASSVDVAKELVKAGLSVHTKDISGRTPLHVAASRGLLSVVAFFLDQKALPSAIDYSECSPLHLAAAAGHTAVMKLLHKKTVGSLSPARQKTPLMSAAESGNALSVQCLLREHPRSNCLESCQFAAETGRYQVFHDLLQELRNRGHISWEELKTVALSVVEGGSGEIMDWFLSEFCSKQNTDKLINSTVDGDFKLLQVAAKIGSHDIVQCLIKQGADPIGNYNTDKTALHLAAGWGFPQTVAILLRSIPEDHPLRTGRRLIMPPLCLAALKGHTAVVELLIAEGADVDAPPQWDKTWNAVHFAAEHGHLAVLECLLKHGAKPHNMETNTRTRTPLHMAAYYGHLPVIQCLLPPLPANLKDRPKVGEEECKRRLDFLQSAEDERDGGTVLHFSMKSDSLPIVRYLLEQEKGLLELLMTANDKSGIKRKVTVYQKNKAGNTCLDLAAAAGGLAKDKAELLLKMMLDKVMMSAAGIDLESVFKMIQISHINVAVESGDVDLMEGLFGSNPLLRRFFASMPKKPLPHVKIYTGAAQILEECLKKLKQENASKRWCKLQRGKNLLQDFMRENASQFRLASTNRIMKIKSASVTGETLSGTLWVRYCTHWYNNIICMDPRI</sequence>
<dbReference type="PROSITE" id="PS50297">
    <property type="entry name" value="ANK_REP_REGION"/>
    <property type="match status" value="3"/>
</dbReference>
<evidence type="ECO:0000256" key="3">
    <source>
        <dbReference type="PROSITE-ProRule" id="PRU00023"/>
    </source>
</evidence>
<name>A0A9C6WSV5_FRAOC</name>